<evidence type="ECO:0000256" key="5">
    <source>
        <dbReference type="ARBA" id="ARBA00023004"/>
    </source>
</evidence>
<dbReference type="PANTHER" id="PTHR47947:SF8">
    <property type="entry name" value="CYTOCHROME P450 82C4-LIKE"/>
    <property type="match status" value="1"/>
</dbReference>
<dbReference type="PRINTS" id="PR00463">
    <property type="entry name" value="EP450I"/>
</dbReference>
<evidence type="ECO:0000256" key="3">
    <source>
        <dbReference type="ARBA" id="ARBA00022723"/>
    </source>
</evidence>
<dbReference type="GO" id="GO:0005506">
    <property type="term" value="F:iron ion binding"/>
    <property type="evidence" value="ECO:0007669"/>
    <property type="project" value="InterPro"/>
</dbReference>
<keyword evidence="9" id="KW-0472">Membrane</keyword>
<accession>A0A9Q0FB36</accession>
<evidence type="ECO:0000256" key="4">
    <source>
        <dbReference type="ARBA" id="ARBA00023002"/>
    </source>
</evidence>
<dbReference type="Proteomes" id="UP001141552">
    <property type="component" value="Unassembled WGS sequence"/>
</dbReference>
<feature type="transmembrane region" description="Helical" evidence="9">
    <location>
        <begin position="222"/>
        <end position="241"/>
    </location>
</feature>
<evidence type="ECO:0000313" key="11">
    <source>
        <dbReference type="Proteomes" id="UP001141552"/>
    </source>
</evidence>
<dbReference type="SUPFAM" id="SSF48264">
    <property type="entry name" value="Cytochrome P450"/>
    <property type="match status" value="1"/>
</dbReference>
<evidence type="ECO:0000256" key="2">
    <source>
        <dbReference type="ARBA" id="ARBA00022617"/>
    </source>
</evidence>
<reference evidence="10" key="2">
    <citation type="journal article" date="2023" name="Plants (Basel)">
        <title>Annotation of the Turnera subulata (Passifloraceae) Draft Genome Reveals the S-Locus Evolved after the Divergence of Turneroideae from Passifloroideae in a Stepwise Manner.</title>
        <authorList>
            <person name="Henning P.M."/>
            <person name="Roalson E.H."/>
            <person name="Mir W."/>
            <person name="McCubbin A.G."/>
            <person name="Shore J.S."/>
        </authorList>
    </citation>
    <scope>NUCLEOTIDE SEQUENCE</scope>
    <source>
        <strain evidence="10">F60SS</strain>
    </source>
</reference>
<dbReference type="Gene3D" id="1.10.630.10">
    <property type="entry name" value="Cytochrome P450"/>
    <property type="match status" value="1"/>
</dbReference>
<dbReference type="InterPro" id="IPR002401">
    <property type="entry name" value="Cyt_P450_E_grp-I"/>
</dbReference>
<evidence type="ECO:0000256" key="1">
    <source>
        <dbReference type="ARBA" id="ARBA00010617"/>
    </source>
</evidence>
<sequence length="507" mass="57062">MKIYLSALIFLGTIIFLILATKYATGNNKNTKAPPEPAGSWPVIGHLRLIGGGNRLVHRTLGDMADKYGPILSLRLGIHRALVVSDWEAVKECFSTKDRVFLQRPPSLALKIMGYDHAMFGFAPYGKYWRDMRKLAMVELLSNRRLELMKQVRDSEVTSFGKELYKKAVKNGGSVVVEMKESIGDLAMNVIVRMIAGKRYFGDGKEDNSEESRRCQKAFSDFSYLIGLFLVSDAVPFLGWLDSMMGTVGKMKRTAREIDSVLVNWVKEHRQKRLSGKIDEEEQDLIHVMLSKMDSDQISSLHDIDTVVKANCLSLLLGGSDTTVITITWALSLLLNNPNVLKKAQEELDDCVGMHRLVDESDINNLAYLQAIVKETLRLYPAAPLGPPREAMEDCEIAGFHLHRDPRIWSNPLEFYPERFLTEHTNVDVRGMDFEYTPFGSGRRMCPGVTFALQIVHLILARLLQGFELRTVSDTTVDMSESPGMTLPRAAPLDVVLKPRLSCCIYD</sequence>
<dbReference type="AlphaFoldDB" id="A0A9Q0FB36"/>
<keyword evidence="9" id="KW-0812">Transmembrane</keyword>
<protein>
    <recommendedName>
        <fullName evidence="12">Cytochrome P450</fullName>
    </recommendedName>
</protein>
<proteinExistence type="inferred from homology"/>
<keyword evidence="2 7" id="KW-0349">Heme</keyword>
<dbReference type="InterPro" id="IPR017972">
    <property type="entry name" value="Cyt_P450_CS"/>
</dbReference>
<reference evidence="10" key="1">
    <citation type="submission" date="2022-02" db="EMBL/GenBank/DDBJ databases">
        <authorList>
            <person name="Henning P.M."/>
            <person name="McCubbin A.G."/>
            <person name="Shore J.S."/>
        </authorList>
    </citation>
    <scope>NUCLEOTIDE SEQUENCE</scope>
    <source>
        <strain evidence="10">F60SS</strain>
        <tissue evidence="10">Leaves</tissue>
    </source>
</reference>
<comment type="cofactor">
    <cofactor evidence="7">
        <name>heme</name>
        <dbReference type="ChEBI" id="CHEBI:30413"/>
    </cofactor>
</comment>
<comment type="similarity">
    <text evidence="1 8">Belongs to the cytochrome P450 family.</text>
</comment>
<dbReference type="GO" id="GO:0020037">
    <property type="term" value="F:heme binding"/>
    <property type="evidence" value="ECO:0007669"/>
    <property type="project" value="InterPro"/>
</dbReference>
<dbReference type="PRINTS" id="PR00385">
    <property type="entry name" value="P450"/>
</dbReference>
<keyword evidence="5 7" id="KW-0408">Iron</keyword>
<dbReference type="InterPro" id="IPR036396">
    <property type="entry name" value="Cyt_P450_sf"/>
</dbReference>
<dbReference type="PANTHER" id="PTHR47947">
    <property type="entry name" value="CYTOCHROME P450 82C3-RELATED"/>
    <property type="match status" value="1"/>
</dbReference>
<organism evidence="10 11">
    <name type="scientific">Turnera subulata</name>
    <dbReference type="NCBI Taxonomy" id="218843"/>
    <lineage>
        <taxon>Eukaryota</taxon>
        <taxon>Viridiplantae</taxon>
        <taxon>Streptophyta</taxon>
        <taxon>Embryophyta</taxon>
        <taxon>Tracheophyta</taxon>
        <taxon>Spermatophyta</taxon>
        <taxon>Magnoliopsida</taxon>
        <taxon>eudicotyledons</taxon>
        <taxon>Gunneridae</taxon>
        <taxon>Pentapetalae</taxon>
        <taxon>rosids</taxon>
        <taxon>fabids</taxon>
        <taxon>Malpighiales</taxon>
        <taxon>Passifloraceae</taxon>
        <taxon>Turnera</taxon>
    </lineage>
</organism>
<keyword evidence="9" id="KW-1133">Transmembrane helix</keyword>
<evidence type="ECO:0000256" key="8">
    <source>
        <dbReference type="RuleBase" id="RU000461"/>
    </source>
</evidence>
<dbReference type="FunFam" id="1.10.630.10:FF:000026">
    <property type="entry name" value="Cytochrome P450 82C4"/>
    <property type="match status" value="1"/>
</dbReference>
<name>A0A9Q0FB36_9ROSI</name>
<comment type="caution">
    <text evidence="10">The sequence shown here is derived from an EMBL/GenBank/DDBJ whole genome shotgun (WGS) entry which is preliminary data.</text>
</comment>
<dbReference type="PROSITE" id="PS00086">
    <property type="entry name" value="CYTOCHROME_P450"/>
    <property type="match status" value="1"/>
</dbReference>
<dbReference type="InterPro" id="IPR001128">
    <property type="entry name" value="Cyt_P450"/>
</dbReference>
<dbReference type="CDD" id="cd20654">
    <property type="entry name" value="CYP82"/>
    <property type="match status" value="1"/>
</dbReference>
<evidence type="ECO:0000256" key="7">
    <source>
        <dbReference type="PIRSR" id="PIRSR602401-1"/>
    </source>
</evidence>
<dbReference type="GO" id="GO:0004497">
    <property type="term" value="F:monooxygenase activity"/>
    <property type="evidence" value="ECO:0007669"/>
    <property type="project" value="UniProtKB-KW"/>
</dbReference>
<dbReference type="OrthoDB" id="2789670at2759"/>
<dbReference type="InterPro" id="IPR050651">
    <property type="entry name" value="Plant_Cytochrome_P450_Monoox"/>
</dbReference>
<evidence type="ECO:0000313" key="10">
    <source>
        <dbReference type="EMBL" id="KAJ4827439.1"/>
    </source>
</evidence>
<dbReference type="Pfam" id="PF00067">
    <property type="entry name" value="p450"/>
    <property type="match status" value="1"/>
</dbReference>
<gene>
    <name evidence="10" type="ORF">Tsubulata_011092</name>
</gene>
<keyword evidence="11" id="KW-1185">Reference proteome</keyword>
<evidence type="ECO:0000256" key="6">
    <source>
        <dbReference type="ARBA" id="ARBA00023033"/>
    </source>
</evidence>
<keyword evidence="6 8" id="KW-0503">Monooxygenase</keyword>
<evidence type="ECO:0008006" key="12">
    <source>
        <dbReference type="Google" id="ProtNLM"/>
    </source>
</evidence>
<dbReference type="EMBL" id="JAKUCV010006415">
    <property type="protein sequence ID" value="KAJ4827439.1"/>
    <property type="molecule type" value="Genomic_DNA"/>
</dbReference>
<evidence type="ECO:0000256" key="9">
    <source>
        <dbReference type="SAM" id="Phobius"/>
    </source>
</evidence>
<dbReference type="GO" id="GO:0046246">
    <property type="term" value="P:terpene biosynthetic process"/>
    <property type="evidence" value="ECO:0007669"/>
    <property type="project" value="TreeGrafter"/>
</dbReference>
<feature type="binding site" description="axial binding residue" evidence="7">
    <location>
        <position position="446"/>
    </location>
    <ligand>
        <name>heme</name>
        <dbReference type="ChEBI" id="CHEBI:30413"/>
    </ligand>
    <ligandPart>
        <name>Fe</name>
        <dbReference type="ChEBI" id="CHEBI:18248"/>
    </ligandPart>
</feature>
<keyword evidence="3 7" id="KW-0479">Metal-binding</keyword>
<dbReference type="GO" id="GO:0016705">
    <property type="term" value="F:oxidoreductase activity, acting on paired donors, with incorporation or reduction of molecular oxygen"/>
    <property type="evidence" value="ECO:0007669"/>
    <property type="project" value="InterPro"/>
</dbReference>
<keyword evidence="4 8" id="KW-0560">Oxidoreductase</keyword>